<dbReference type="GO" id="GO:0003697">
    <property type="term" value="F:single-stranded DNA binding"/>
    <property type="evidence" value="ECO:0007669"/>
    <property type="project" value="InterPro"/>
</dbReference>
<keyword evidence="1 3" id="KW-0238">DNA-binding</keyword>
<keyword evidence="5" id="KW-1185">Reference proteome</keyword>
<organism evidence="4 5">
    <name type="scientific">Brucella gallinifaecis</name>
    <dbReference type="NCBI Taxonomy" id="215590"/>
    <lineage>
        <taxon>Bacteria</taxon>
        <taxon>Pseudomonadati</taxon>
        <taxon>Pseudomonadota</taxon>
        <taxon>Alphaproteobacteria</taxon>
        <taxon>Hyphomicrobiales</taxon>
        <taxon>Brucellaceae</taxon>
        <taxon>Brucella/Ochrobactrum group</taxon>
        <taxon>Brucella</taxon>
    </lineage>
</organism>
<keyword evidence="2" id="KW-0233">DNA recombination</keyword>
<dbReference type="Gene3D" id="2.40.50.140">
    <property type="entry name" value="Nucleic acid-binding proteins"/>
    <property type="match status" value="1"/>
</dbReference>
<dbReference type="InterPro" id="IPR011344">
    <property type="entry name" value="ssDNA-bd"/>
</dbReference>
<sequence>MLSINRFQITGNIGSIAPFEKSLKINVATNRHWTQENSELKEATDWVQITVLDERQIAYLKENAKQGDVIQAEGRIANNSYQRNGETVYTTDLIASLVNLFGDK</sequence>
<dbReference type="PIRSF" id="PIRSF002070">
    <property type="entry name" value="SSB"/>
    <property type="match status" value="1"/>
</dbReference>
<dbReference type="PROSITE" id="PS50935">
    <property type="entry name" value="SSB"/>
    <property type="match status" value="1"/>
</dbReference>
<gene>
    <name evidence="4" type="ORF">FHY56_17435</name>
</gene>
<dbReference type="Proteomes" id="UP000315388">
    <property type="component" value="Unassembled WGS sequence"/>
</dbReference>
<dbReference type="GO" id="GO:0006260">
    <property type="term" value="P:DNA replication"/>
    <property type="evidence" value="ECO:0007669"/>
    <property type="project" value="InterPro"/>
</dbReference>
<comment type="caution">
    <text evidence="4">The sequence shown here is derived from an EMBL/GenBank/DDBJ whole genome shotgun (WGS) entry which is preliminary data.</text>
</comment>
<dbReference type="SUPFAM" id="SSF50249">
    <property type="entry name" value="Nucleic acid-binding proteins"/>
    <property type="match status" value="1"/>
</dbReference>
<evidence type="ECO:0000256" key="1">
    <source>
        <dbReference type="ARBA" id="ARBA00023125"/>
    </source>
</evidence>
<evidence type="ECO:0000256" key="2">
    <source>
        <dbReference type="ARBA" id="ARBA00023172"/>
    </source>
</evidence>
<evidence type="ECO:0000313" key="5">
    <source>
        <dbReference type="Proteomes" id="UP000315388"/>
    </source>
</evidence>
<dbReference type="InterPro" id="IPR012340">
    <property type="entry name" value="NA-bd_OB-fold"/>
</dbReference>
<dbReference type="EMBL" id="VEWJ01000027">
    <property type="protein sequence ID" value="TPF73897.1"/>
    <property type="molecule type" value="Genomic_DNA"/>
</dbReference>
<evidence type="ECO:0000313" key="4">
    <source>
        <dbReference type="EMBL" id="TPF73897.1"/>
    </source>
</evidence>
<proteinExistence type="predicted"/>
<dbReference type="AlphaFoldDB" id="A0A502BJ37"/>
<name>A0A502BJ37_9HYPH</name>
<dbReference type="GO" id="GO:0006310">
    <property type="term" value="P:DNA recombination"/>
    <property type="evidence" value="ECO:0007669"/>
    <property type="project" value="UniProtKB-KW"/>
</dbReference>
<dbReference type="RefSeq" id="WP_140906392.1">
    <property type="nucleotide sequence ID" value="NZ_JBHTMD010000015.1"/>
</dbReference>
<evidence type="ECO:0000256" key="3">
    <source>
        <dbReference type="PIRNR" id="PIRNR002070"/>
    </source>
</evidence>
<dbReference type="Pfam" id="PF00436">
    <property type="entry name" value="SSB"/>
    <property type="match status" value="1"/>
</dbReference>
<protein>
    <recommendedName>
        <fullName evidence="3">Single-stranded DNA-binding protein</fullName>
    </recommendedName>
</protein>
<dbReference type="InterPro" id="IPR000424">
    <property type="entry name" value="Primosome_PriB/ssb"/>
</dbReference>
<accession>A0A502BJ37</accession>
<dbReference type="OrthoDB" id="7581348at2"/>
<reference evidence="4 5" key="1">
    <citation type="journal article" date="2003" name="Int. J. Syst. Evol. Microbiol.">
        <title>Towards a standardized format for the description of a novel species (of an established genus): Ochrobactrum gallinifaecis sp. nov.</title>
        <authorList>
            <person name="Kampfer P."/>
            <person name="Buczolits S."/>
            <person name="Albrecht A."/>
            <person name="Busse H.J."/>
            <person name="Stackebrandt E."/>
        </authorList>
    </citation>
    <scope>NUCLEOTIDE SEQUENCE [LARGE SCALE GENOMIC DNA]</scope>
    <source>
        <strain evidence="4 5">ISO 196</strain>
    </source>
</reference>